<keyword evidence="9" id="KW-1185">Reference proteome</keyword>
<sequence>MTLELLRFFALLAIFVFVVIVVQQAANATLTRQRNRNAVNKRLKLLASGMDREAVTNLLKVNHAGSFRRRGIVVRLRRMLARTGMSITPDRILAGMAIATAVAIILLSLLAFSLGTTITLGTILLICVVGLGFGAGIPYVVLNRSAEKRRKRMEQQFAPAVDIFTRALRAGHPVASAISLLSTEMADPIGTEFGLVADEIAYGANLNDSLVALAERWELEDLHMFAVCLSVQSETGGNLAEILGNLASVIRDRASLYQKVRALSSEGRASAWMLSVLPALTMLVLFMINPSFYLEVSGDPLFATSFAGMIGLYLIGVLWLRSMVDLKV</sequence>
<keyword evidence="5 6" id="KW-0472">Membrane</keyword>
<evidence type="ECO:0000256" key="2">
    <source>
        <dbReference type="ARBA" id="ARBA00022475"/>
    </source>
</evidence>
<dbReference type="InterPro" id="IPR018076">
    <property type="entry name" value="T2SS_GspF_dom"/>
</dbReference>
<dbReference type="PANTHER" id="PTHR35007">
    <property type="entry name" value="INTEGRAL MEMBRANE PROTEIN-RELATED"/>
    <property type="match status" value="1"/>
</dbReference>
<name>Q2G859_NOVAD</name>
<keyword evidence="2" id="KW-1003">Cell membrane</keyword>
<keyword evidence="3 6" id="KW-0812">Transmembrane</keyword>
<feature type="transmembrane region" description="Helical" evidence="6">
    <location>
        <begin position="92"/>
        <end position="112"/>
    </location>
</feature>
<dbReference type="PANTHER" id="PTHR35007:SF1">
    <property type="entry name" value="PILUS ASSEMBLY PROTEIN"/>
    <property type="match status" value="1"/>
</dbReference>
<dbReference type="KEGG" id="nar:Saro_1523"/>
<feature type="transmembrane region" description="Helical" evidence="6">
    <location>
        <begin position="6"/>
        <end position="26"/>
    </location>
</feature>
<dbReference type="RefSeq" id="WP_011445176.1">
    <property type="nucleotide sequence ID" value="NC_007794.1"/>
</dbReference>
<dbReference type="GO" id="GO:0005886">
    <property type="term" value="C:plasma membrane"/>
    <property type="evidence" value="ECO:0007669"/>
    <property type="project" value="UniProtKB-SubCell"/>
</dbReference>
<dbReference type="eggNOG" id="COG4965">
    <property type="taxonomic scope" value="Bacteria"/>
</dbReference>
<evidence type="ECO:0000256" key="6">
    <source>
        <dbReference type="SAM" id="Phobius"/>
    </source>
</evidence>
<feature type="transmembrane region" description="Helical" evidence="6">
    <location>
        <begin position="269"/>
        <end position="288"/>
    </location>
</feature>
<evidence type="ECO:0000259" key="7">
    <source>
        <dbReference type="Pfam" id="PF00482"/>
    </source>
</evidence>
<accession>Q2G859</accession>
<comment type="subcellular location">
    <subcellularLocation>
        <location evidence="1">Cell membrane</location>
        <topology evidence="1">Multi-pass membrane protein</topology>
    </subcellularLocation>
</comment>
<evidence type="ECO:0000256" key="5">
    <source>
        <dbReference type="ARBA" id="ARBA00023136"/>
    </source>
</evidence>
<feature type="transmembrane region" description="Helical" evidence="6">
    <location>
        <begin position="118"/>
        <end position="142"/>
    </location>
</feature>
<dbReference type="InterPro" id="IPR042094">
    <property type="entry name" value="T2SS_GspF_sf"/>
</dbReference>
<organism evidence="8 9">
    <name type="scientific">Novosphingobium aromaticivorans (strain ATCC 700278 / DSM 12444 / CCUG 56034 / CIP 105152 / NBRC 16084 / F199)</name>
    <dbReference type="NCBI Taxonomy" id="279238"/>
    <lineage>
        <taxon>Bacteria</taxon>
        <taxon>Pseudomonadati</taxon>
        <taxon>Pseudomonadota</taxon>
        <taxon>Alphaproteobacteria</taxon>
        <taxon>Sphingomonadales</taxon>
        <taxon>Sphingomonadaceae</taxon>
        <taxon>Novosphingobium</taxon>
    </lineage>
</organism>
<dbReference type="Proteomes" id="UP000009134">
    <property type="component" value="Chromosome"/>
</dbReference>
<dbReference type="STRING" id="279238.Saro_1523"/>
<evidence type="ECO:0000313" key="9">
    <source>
        <dbReference type="Proteomes" id="UP000009134"/>
    </source>
</evidence>
<evidence type="ECO:0000256" key="4">
    <source>
        <dbReference type="ARBA" id="ARBA00022989"/>
    </source>
</evidence>
<dbReference type="Pfam" id="PF00482">
    <property type="entry name" value="T2SSF"/>
    <property type="match status" value="1"/>
</dbReference>
<evidence type="ECO:0000256" key="3">
    <source>
        <dbReference type="ARBA" id="ARBA00022692"/>
    </source>
</evidence>
<feature type="domain" description="Type II secretion system protein GspF" evidence="7">
    <location>
        <begin position="163"/>
        <end position="285"/>
    </location>
</feature>
<dbReference type="EMBL" id="CP000248">
    <property type="protein sequence ID" value="ABD25964.1"/>
    <property type="molecule type" value="Genomic_DNA"/>
</dbReference>
<dbReference type="AlphaFoldDB" id="Q2G859"/>
<reference evidence="9" key="1">
    <citation type="submission" date="2006-01" db="EMBL/GenBank/DDBJ databases">
        <title>Complete sequence of Novosphingobium aromaticivorans DSM 12444.</title>
        <authorList>
            <consortium name="US DOE Joint Genome Institute"/>
            <person name="Copeland A."/>
            <person name="Lucas S."/>
            <person name="Lapidus A."/>
            <person name="Barry K."/>
            <person name="Detter J.C."/>
            <person name="Glavina T."/>
            <person name="Hammon N."/>
            <person name="Israni S."/>
            <person name="Pitluck S."/>
            <person name="Chain P."/>
            <person name="Malfatti S."/>
            <person name="Shin M."/>
            <person name="Vergez L."/>
            <person name="Schmutz J."/>
            <person name="Larimer F."/>
            <person name="Land M."/>
            <person name="Kyrpides N."/>
            <person name="Ivanova N."/>
            <person name="Fredrickson J."/>
            <person name="Balkwill D."/>
            <person name="Romine M.F."/>
            <person name="Richardson P."/>
        </authorList>
    </citation>
    <scope>NUCLEOTIDE SEQUENCE [LARGE SCALE GENOMIC DNA]</scope>
    <source>
        <strain evidence="9">ATCC 700278 / DSM 12444 / CCUG 56034 / CIP 105152 / NBRC 16084 / F199</strain>
    </source>
</reference>
<protein>
    <submittedName>
        <fullName evidence="8">Type II secretion system protein</fullName>
    </submittedName>
</protein>
<keyword evidence="4 6" id="KW-1133">Transmembrane helix</keyword>
<dbReference type="Gene3D" id="1.20.81.30">
    <property type="entry name" value="Type II secretion system (T2SS), domain F"/>
    <property type="match status" value="1"/>
</dbReference>
<evidence type="ECO:0000256" key="1">
    <source>
        <dbReference type="ARBA" id="ARBA00004651"/>
    </source>
</evidence>
<evidence type="ECO:0000313" key="8">
    <source>
        <dbReference type="EMBL" id="ABD25964.1"/>
    </source>
</evidence>
<dbReference type="HOGENOM" id="CLU_064305_0_1_5"/>
<gene>
    <name evidence="8" type="ordered locus">Saro_1523</name>
</gene>
<proteinExistence type="predicted"/>
<feature type="transmembrane region" description="Helical" evidence="6">
    <location>
        <begin position="300"/>
        <end position="320"/>
    </location>
</feature>